<dbReference type="EMBL" id="CAJNON010000501">
    <property type="protein sequence ID" value="CAF1292324.1"/>
    <property type="molecule type" value="Genomic_DNA"/>
</dbReference>
<keyword evidence="1" id="KW-0472">Membrane</keyword>
<keyword evidence="1" id="KW-1133">Transmembrane helix</keyword>
<keyword evidence="1" id="KW-0812">Transmembrane</keyword>
<sequence>MTGWSPIYIATAANVTNDMPDWLFYLLILPAGVSFMILLLDLLWYNDEVRQYLK</sequence>
<name>A0A815D6T7_9BILA</name>
<accession>A0A815D6T7</accession>
<evidence type="ECO:0000313" key="3">
    <source>
        <dbReference type="Proteomes" id="UP000663891"/>
    </source>
</evidence>
<evidence type="ECO:0000313" key="2">
    <source>
        <dbReference type="EMBL" id="CAF1292324.1"/>
    </source>
</evidence>
<dbReference type="Proteomes" id="UP000663891">
    <property type="component" value="Unassembled WGS sequence"/>
</dbReference>
<comment type="caution">
    <text evidence="2">The sequence shown here is derived from an EMBL/GenBank/DDBJ whole genome shotgun (WGS) entry which is preliminary data.</text>
</comment>
<organism evidence="2 3">
    <name type="scientific">Adineta steineri</name>
    <dbReference type="NCBI Taxonomy" id="433720"/>
    <lineage>
        <taxon>Eukaryota</taxon>
        <taxon>Metazoa</taxon>
        <taxon>Spiralia</taxon>
        <taxon>Gnathifera</taxon>
        <taxon>Rotifera</taxon>
        <taxon>Eurotatoria</taxon>
        <taxon>Bdelloidea</taxon>
        <taxon>Adinetida</taxon>
        <taxon>Adinetidae</taxon>
        <taxon>Adineta</taxon>
    </lineage>
</organism>
<feature type="transmembrane region" description="Helical" evidence="1">
    <location>
        <begin position="22"/>
        <end position="45"/>
    </location>
</feature>
<feature type="non-terminal residue" evidence="2">
    <location>
        <position position="54"/>
    </location>
</feature>
<protein>
    <submittedName>
        <fullName evidence="2">Uncharacterized protein</fullName>
    </submittedName>
</protein>
<reference evidence="2" key="1">
    <citation type="submission" date="2021-02" db="EMBL/GenBank/DDBJ databases">
        <authorList>
            <person name="Nowell W R."/>
        </authorList>
    </citation>
    <scope>NUCLEOTIDE SEQUENCE</scope>
</reference>
<proteinExistence type="predicted"/>
<dbReference type="AlphaFoldDB" id="A0A815D6T7"/>
<gene>
    <name evidence="2" type="ORF">VCS650_LOCUS30578</name>
</gene>
<evidence type="ECO:0000256" key="1">
    <source>
        <dbReference type="SAM" id="Phobius"/>
    </source>
</evidence>